<dbReference type="EMBL" id="QREV01000037">
    <property type="protein sequence ID" value="RDU48489.1"/>
    <property type="molecule type" value="Genomic_DNA"/>
</dbReference>
<dbReference type="GO" id="GO:0005886">
    <property type="term" value="C:plasma membrane"/>
    <property type="evidence" value="ECO:0007669"/>
    <property type="project" value="UniProtKB-SubCell"/>
</dbReference>
<dbReference type="Pfam" id="PF02687">
    <property type="entry name" value="FtsX"/>
    <property type="match status" value="2"/>
</dbReference>
<evidence type="ECO:0000313" key="12">
    <source>
        <dbReference type="Proteomes" id="UP000629596"/>
    </source>
</evidence>
<reference evidence="10 11" key="1">
    <citation type="submission" date="2018-07" db="EMBL/GenBank/DDBJ databases">
        <title>Parabacteroides acidifaciens nov. sp., isolated from human feces.</title>
        <authorList>
            <person name="Wang Y.J."/>
        </authorList>
    </citation>
    <scope>NUCLEOTIDE SEQUENCE [LARGE SCALE GENOMIC DNA]</scope>
    <source>
        <strain evidence="10 11">426-9</strain>
    </source>
</reference>
<evidence type="ECO:0000256" key="2">
    <source>
        <dbReference type="ARBA" id="ARBA00022475"/>
    </source>
</evidence>
<feature type="domain" description="ABC3 transporter permease C-terminal" evidence="7">
    <location>
        <begin position="680"/>
        <end position="793"/>
    </location>
</feature>
<evidence type="ECO:0000313" key="11">
    <source>
        <dbReference type="Proteomes" id="UP000256321"/>
    </source>
</evidence>
<keyword evidence="2" id="KW-1003">Cell membrane</keyword>
<feature type="domain" description="ABC3 transporter permease C-terminal" evidence="7">
    <location>
        <begin position="275"/>
        <end position="376"/>
    </location>
</feature>
<feature type="transmembrane region" description="Helical" evidence="6">
    <location>
        <begin position="359"/>
        <end position="382"/>
    </location>
</feature>
<organism evidence="10 11">
    <name type="scientific">Parabacteroides acidifaciens</name>
    <dbReference type="NCBI Taxonomy" id="2290935"/>
    <lineage>
        <taxon>Bacteria</taxon>
        <taxon>Pseudomonadati</taxon>
        <taxon>Bacteroidota</taxon>
        <taxon>Bacteroidia</taxon>
        <taxon>Bacteroidales</taxon>
        <taxon>Tannerellaceae</taxon>
        <taxon>Parabacteroides</taxon>
    </lineage>
</organism>
<feature type="transmembrane region" description="Helical" evidence="6">
    <location>
        <begin position="729"/>
        <end position="749"/>
    </location>
</feature>
<keyword evidence="12" id="KW-1185">Reference proteome</keyword>
<feature type="transmembrane region" description="Helical" evidence="6">
    <location>
        <begin position="677"/>
        <end position="699"/>
    </location>
</feature>
<dbReference type="RefSeq" id="WP_115500290.1">
    <property type="nucleotide sequence ID" value="NZ_JACRTI010000037.1"/>
</dbReference>
<evidence type="ECO:0000256" key="1">
    <source>
        <dbReference type="ARBA" id="ARBA00004651"/>
    </source>
</evidence>
<evidence type="ECO:0000256" key="6">
    <source>
        <dbReference type="SAM" id="Phobius"/>
    </source>
</evidence>
<evidence type="ECO:0000313" key="10">
    <source>
        <dbReference type="EMBL" id="RDU48489.1"/>
    </source>
</evidence>
<dbReference type="InterPro" id="IPR050250">
    <property type="entry name" value="Macrolide_Exporter_MacB"/>
</dbReference>
<dbReference type="PANTHER" id="PTHR30572:SF18">
    <property type="entry name" value="ABC-TYPE MACROLIDE FAMILY EXPORT SYSTEM PERMEASE COMPONENT 2"/>
    <property type="match status" value="1"/>
</dbReference>
<feature type="transmembrane region" description="Helical" evidence="6">
    <location>
        <begin position="316"/>
        <end position="339"/>
    </location>
</feature>
<dbReference type="InterPro" id="IPR003838">
    <property type="entry name" value="ABC3_permease_C"/>
</dbReference>
<keyword evidence="5 6" id="KW-0472">Membrane</keyword>
<evidence type="ECO:0000313" key="9">
    <source>
        <dbReference type="EMBL" id="MBC8602793.1"/>
    </source>
</evidence>
<keyword evidence="4 6" id="KW-1133">Transmembrane helix</keyword>
<feature type="transmembrane region" description="Helical" evidence="6">
    <location>
        <begin position="20"/>
        <end position="40"/>
    </location>
</feature>
<dbReference type="Proteomes" id="UP000256321">
    <property type="component" value="Unassembled WGS sequence"/>
</dbReference>
<evidence type="ECO:0000256" key="5">
    <source>
        <dbReference type="ARBA" id="ARBA00023136"/>
    </source>
</evidence>
<reference evidence="9 12" key="2">
    <citation type="submission" date="2020-08" db="EMBL/GenBank/DDBJ databases">
        <title>Genome public.</title>
        <authorList>
            <person name="Liu C."/>
            <person name="Sun Q."/>
        </authorList>
    </citation>
    <scope>NUCLEOTIDE SEQUENCE [LARGE SCALE GENOMIC DNA]</scope>
    <source>
        <strain evidence="9 12">426_9</strain>
    </source>
</reference>
<dbReference type="AlphaFoldDB" id="A0A3D8HBX8"/>
<evidence type="ECO:0000256" key="4">
    <source>
        <dbReference type="ARBA" id="ARBA00022989"/>
    </source>
</evidence>
<feature type="transmembrane region" description="Helical" evidence="6">
    <location>
        <begin position="403"/>
        <end position="428"/>
    </location>
</feature>
<dbReference type="Pfam" id="PF12704">
    <property type="entry name" value="MacB_PCD"/>
    <property type="match status" value="1"/>
</dbReference>
<evidence type="ECO:0000256" key="3">
    <source>
        <dbReference type="ARBA" id="ARBA00022692"/>
    </source>
</evidence>
<dbReference type="Proteomes" id="UP000629596">
    <property type="component" value="Unassembled WGS sequence"/>
</dbReference>
<dbReference type="PROSITE" id="PS51257">
    <property type="entry name" value="PROKAR_LIPOPROTEIN"/>
    <property type="match status" value="1"/>
</dbReference>
<dbReference type="InterPro" id="IPR025857">
    <property type="entry name" value="MacB_PCD"/>
</dbReference>
<proteinExistence type="predicted"/>
<sequence>MKIILLALRSLTRFRLYSAINIMGLALSLACVITLSRYIYQETTVDHFHKHLDRLYFTTLQYQNSPMIRFSGSSNMNNEPDYKEPLEDIAIEQSTTFIPMQQYDIYSENRKFTADLFAVDTSFLQILDFPVLAGNRKTLMLKPESAVITREMAQKLFGNENPIGKTISFTFGNPVTIEGIIGTPAGKSTLHFDILISESMQKKWSRMPQSIALLYPGSDLKQINKRLDYYMYMKAGDRYQQYQFFPMKKIYFDHTIHDLNLFNKGNKTNIQILSIVTLLILIIGFVNFTNIYTVLIQKRSREFGMKKVFGAKRFHLFGQIYIENIFIIACALFVGWVFIELTQNYLSNQWGISQSNDWRLNLSLMLILIVLLPIVTASYPFFKYGYSTPIRSLQSVSKKGNSVLSRSLFLIIQYGISISLIIVSLFFIKQLHFMLNYDNGYQTKDIIKTQFLRSNYALDDTYEQATAKNEKQKQLDNIITTKMNESPLFTAWAYGESPYEYGEPNIQFEFQGKKQMVVYNTVDERYMKIYDLQTVEGRNWNDSIDHFGTYDLIINETAKKTFGITDIATAKLQPENRLWWSSDMPDMDKNPAYNIVGVVKDFQIGHLSQATLPLVFAYDIGYPYSRLTAHIVPGKRQEAILFLQKLHEETVGGEFIYSFAEDEIKAIYKEDKKVTSIYTAFALIAILISSLGLFGLSLFDVQQRYREIAIRKVNGATTAIIMQMLLRKYYKLLAIAFVIATPVSWLAIHKYLENFAHKASISWWLFAVAILITGSISLLTLIWQTRRAARMNPAIAIKNE</sequence>
<feature type="transmembrane region" description="Helical" evidence="6">
    <location>
        <begin position="272"/>
        <end position="295"/>
    </location>
</feature>
<feature type="transmembrane region" description="Helical" evidence="6">
    <location>
        <begin position="761"/>
        <end position="783"/>
    </location>
</feature>
<protein>
    <submittedName>
        <fullName evidence="10">ABC transporter permease</fullName>
    </submittedName>
</protein>
<name>A0A3D8HBX8_9BACT</name>
<evidence type="ECO:0000259" key="7">
    <source>
        <dbReference type="Pfam" id="PF02687"/>
    </source>
</evidence>
<keyword evidence="3 6" id="KW-0812">Transmembrane</keyword>
<dbReference type="EMBL" id="JACRTI010000037">
    <property type="protein sequence ID" value="MBC8602793.1"/>
    <property type="molecule type" value="Genomic_DNA"/>
</dbReference>
<gene>
    <name evidence="10" type="ORF">DWU89_14185</name>
    <name evidence="9" type="ORF">H8784_13825</name>
</gene>
<comment type="subcellular location">
    <subcellularLocation>
        <location evidence="1">Cell membrane</location>
        <topology evidence="1">Multi-pass membrane protein</topology>
    </subcellularLocation>
</comment>
<comment type="caution">
    <text evidence="10">The sequence shown here is derived from an EMBL/GenBank/DDBJ whole genome shotgun (WGS) entry which is preliminary data.</text>
</comment>
<evidence type="ECO:0000259" key="8">
    <source>
        <dbReference type="Pfam" id="PF12704"/>
    </source>
</evidence>
<dbReference type="GO" id="GO:0022857">
    <property type="term" value="F:transmembrane transporter activity"/>
    <property type="evidence" value="ECO:0007669"/>
    <property type="project" value="TreeGrafter"/>
</dbReference>
<dbReference type="PANTHER" id="PTHR30572">
    <property type="entry name" value="MEMBRANE COMPONENT OF TRANSPORTER-RELATED"/>
    <property type="match status" value="1"/>
</dbReference>
<accession>A0A3D8HBX8</accession>
<feature type="domain" description="MacB-like periplasmic core" evidence="8">
    <location>
        <begin position="18"/>
        <end position="227"/>
    </location>
</feature>